<dbReference type="AlphaFoldDB" id="E4X3S8"/>
<name>E4X3S8_OIKDI</name>
<evidence type="ECO:0000256" key="4">
    <source>
        <dbReference type="ARBA" id="ARBA00022781"/>
    </source>
</evidence>
<gene>
    <name evidence="9" type="ORF">GSOID_T00001038001</name>
</gene>
<dbReference type="SUPFAM" id="SSF47928">
    <property type="entry name" value="N-terminal domain of the delta subunit of the F1F0-ATP synthase"/>
    <property type="match status" value="1"/>
</dbReference>
<keyword evidence="6" id="KW-0472">Membrane</keyword>
<evidence type="ECO:0000256" key="7">
    <source>
        <dbReference type="ARBA" id="ARBA00023310"/>
    </source>
</evidence>
<evidence type="ECO:0000256" key="2">
    <source>
        <dbReference type="ARBA" id="ARBA00007046"/>
    </source>
</evidence>
<dbReference type="OrthoDB" id="1262810at2759"/>
<dbReference type="FunCoup" id="E4X3S8">
    <property type="interactions" value="534"/>
</dbReference>
<dbReference type="PANTHER" id="PTHR11910">
    <property type="entry name" value="ATP SYNTHASE DELTA CHAIN"/>
    <property type="match status" value="1"/>
</dbReference>
<comment type="subcellular location">
    <subcellularLocation>
        <location evidence="1">Membrane</location>
    </subcellularLocation>
</comment>
<keyword evidence="10" id="KW-1185">Reference proteome</keyword>
<reference evidence="9" key="1">
    <citation type="journal article" date="2010" name="Science">
        <title>Plasticity of animal genome architecture unmasked by rapid evolution of a pelagic tunicate.</title>
        <authorList>
            <person name="Denoeud F."/>
            <person name="Henriet S."/>
            <person name="Mungpakdee S."/>
            <person name="Aury J.M."/>
            <person name="Da Silva C."/>
            <person name="Brinkmann H."/>
            <person name="Mikhaleva J."/>
            <person name="Olsen L.C."/>
            <person name="Jubin C."/>
            <person name="Canestro C."/>
            <person name="Bouquet J.M."/>
            <person name="Danks G."/>
            <person name="Poulain J."/>
            <person name="Campsteijn C."/>
            <person name="Adamski M."/>
            <person name="Cross I."/>
            <person name="Yadetie F."/>
            <person name="Muffato M."/>
            <person name="Louis A."/>
            <person name="Butcher S."/>
            <person name="Tsagkogeorga G."/>
            <person name="Konrad A."/>
            <person name="Singh S."/>
            <person name="Jensen M.F."/>
            <person name="Cong E.H."/>
            <person name="Eikeseth-Otteraa H."/>
            <person name="Noel B."/>
            <person name="Anthouard V."/>
            <person name="Porcel B.M."/>
            <person name="Kachouri-Lafond R."/>
            <person name="Nishino A."/>
            <person name="Ugolini M."/>
            <person name="Chourrout P."/>
            <person name="Nishida H."/>
            <person name="Aasland R."/>
            <person name="Huzurbazar S."/>
            <person name="Westhof E."/>
            <person name="Delsuc F."/>
            <person name="Lehrach H."/>
            <person name="Reinhardt R."/>
            <person name="Weissenbach J."/>
            <person name="Roy S.W."/>
            <person name="Artiguenave F."/>
            <person name="Postlethwait J.H."/>
            <person name="Manak J.R."/>
            <person name="Thompson E.M."/>
            <person name="Jaillon O."/>
            <person name="Du Pasquier L."/>
            <person name="Boudinot P."/>
            <person name="Liberles D.A."/>
            <person name="Volff J.N."/>
            <person name="Philippe H."/>
            <person name="Lenhard B."/>
            <person name="Roest Crollius H."/>
            <person name="Wincker P."/>
            <person name="Chourrout D."/>
        </authorList>
    </citation>
    <scope>NUCLEOTIDE SEQUENCE [LARGE SCALE GENOMIC DNA]</scope>
</reference>
<dbReference type="InterPro" id="IPR000711">
    <property type="entry name" value="ATPase_OSCP/dsu"/>
</dbReference>
<evidence type="ECO:0000256" key="6">
    <source>
        <dbReference type="ARBA" id="ARBA00023136"/>
    </source>
</evidence>
<dbReference type="Pfam" id="PF00213">
    <property type="entry name" value="OSCP"/>
    <property type="match status" value="1"/>
</dbReference>
<dbReference type="EMBL" id="FN653024">
    <property type="protein sequence ID" value="CBY23716.1"/>
    <property type="molecule type" value="Genomic_DNA"/>
</dbReference>
<evidence type="ECO:0000313" key="9">
    <source>
        <dbReference type="EMBL" id="CBY23716.1"/>
    </source>
</evidence>
<evidence type="ECO:0000256" key="3">
    <source>
        <dbReference type="ARBA" id="ARBA00022448"/>
    </source>
</evidence>
<dbReference type="PRINTS" id="PR00125">
    <property type="entry name" value="ATPASEDELTA"/>
</dbReference>
<dbReference type="HAMAP" id="MF_01416">
    <property type="entry name" value="ATP_synth_delta_bact"/>
    <property type="match status" value="1"/>
</dbReference>
<evidence type="ECO:0000256" key="8">
    <source>
        <dbReference type="ARBA" id="ARBA00033369"/>
    </source>
</evidence>
<dbReference type="InterPro" id="IPR026015">
    <property type="entry name" value="ATP_synth_OSCP/delta_N_sf"/>
</dbReference>
<evidence type="ECO:0000313" key="10">
    <source>
        <dbReference type="Proteomes" id="UP000001307"/>
    </source>
</evidence>
<dbReference type="InParanoid" id="E4X3S8"/>
<keyword evidence="3" id="KW-0813">Transport</keyword>
<evidence type="ECO:0000256" key="5">
    <source>
        <dbReference type="ARBA" id="ARBA00023065"/>
    </source>
</evidence>
<protein>
    <recommendedName>
        <fullName evidence="8">Oligomycin sensitivity conferral protein</fullName>
    </recommendedName>
</protein>
<proteinExistence type="inferred from homology"/>
<keyword evidence="5" id="KW-0406">Ion transport</keyword>
<keyword evidence="4" id="KW-0375">Hydrogen ion transport</keyword>
<dbReference type="Gene3D" id="1.10.520.20">
    <property type="entry name" value="N-terminal domain of the delta subunit of the F1F0-ATP synthase"/>
    <property type="match status" value="1"/>
</dbReference>
<dbReference type="Proteomes" id="UP000001307">
    <property type="component" value="Unassembled WGS sequence"/>
</dbReference>
<organism evidence="9">
    <name type="scientific">Oikopleura dioica</name>
    <name type="common">Tunicate</name>
    <dbReference type="NCBI Taxonomy" id="34765"/>
    <lineage>
        <taxon>Eukaryota</taxon>
        <taxon>Metazoa</taxon>
        <taxon>Chordata</taxon>
        <taxon>Tunicata</taxon>
        <taxon>Appendicularia</taxon>
        <taxon>Copelata</taxon>
        <taxon>Oikopleuridae</taxon>
        <taxon>Oikopleura</taxon>
    </lineage>
</organism>
<dbReference type="GO" id="GO:0016020">
    <property type="term" value="C:membrane"/>
    <property type="evidence" value="ECO:0007669"/>
    <property type="project" value="UniProtKB-SubCell"/>
</dbReference>
<keyword evidence="7" id="KW-0066">ATP synthesis</keyword>
<accession>E4X3S8</accession>
<sequence length="204" mass="21247">MLTRQIVNSARAFFNAPIPTYGVAGSYAAALYSAAKKGGDQAGVKADLENVAGAFNAKPEVADFFGNPCVGASDKISALAAVAGEAGMAQTTVGLFEALCENNRMNLFSEVAEVYARILQAEAGEVPVEISSAIELTSEQKSEVAEAVASMLGNQTPVISSTVDSSLLGGMTVALGDKYTDMKFVDMSVANKVKKYTDLLRQSA</sequence>
<evidence type="ECO:0000256" key="1">
    <source>
        <dbReference type="ARBA" id="ARBA00004370"/>
    </source>
</evidence>
<dbReference type="GO" id="GO:0046933">
    <property type="term" value="F:proton-transporting ATP synthase activity, rotational mechanism"/>
    <property type="evidence" value="ECO:0007669"/>
    <property type="project" value="InterPro"/>
</dbReference>
<dbReference type="NCBIfam" id="TIGR01145">
    <property type="entry name" value="ATP_synt_delta"/>
    <property type="match status" value="1"/>
</dbReference>
<comment type="similarity">
    <text evidence="2">Belongs to the ATPase delta chain family.</text>
</comment>